<name>A0A139IUD9_9PEZI</name>
<accession>A0A139IUD9</accession>
<protein>
    <submittedName>
        <fullName evidence="3">Uncharacterized protein</fullName>
    </submittedName>
</protein>
<sequence>MITGLVVGLITGSLAACVLIALMFTYALRERKKAALRQKGYLSAPPTPIHFEVTPPPPGMVELESPIDTPDRSRSIASTMQSYSPPPSRSTTTSKKSMYSNSLPPSRSTTRSVTRMTSSTARPSRGRRPRDIVTARGPRSFAMEPSTGVSSPVSSMHASIMSPQSPRIGLWSGARSPVSLHDYPESIQEDDEKSSIRAPSPALLPDTLTPGPPITGYYATRKPVPHRNMTVVLEGDSRPATPQEGSRSGSRAPSVSGESFNFNAFDTPVVQTATAYDFTKPTNTSRHSVTRLDEHGKAIIPDQPAATVLQRSSFPATDDVFWLNGAQSPNLTEQQTTMRAVPQHHLQIMATVPFMIPDDCDDVTTCTYLTSRSEQSWKPA</sequence>
<feature type="compositionally biased region" description="Low complexity" evidence="1">
    <location>
        <begin position="89"/>
        <end position="122"/>
    </location>
</feature>
<gene>
    <name evidence="3" type="ORF">AC579_2908</name>
</gene>
<dbReference type="EMBL" id="LFZO01000009">
    <property type="protein sequence ID" value="KXT18250.1"/>
    <property type="molecule type" value="Genomic_DNA"/>
</dbReference>
<dbReference type="OrthoDB" id="3644673at2759"/>
<evidence type="ECO:0000256" key="1">
    <source>
        <dbReference type="SAM" id="MobiDB-lite"/>
    </source>
</evidence>
<keyword evidence="4" id="KW-1185">Reference proteome</keyword>
<feature type="region of interest" description="Disordered" evidence="1">
    <location>
        <begin position="235"/>
        <end position="261"/>
    </location>
</feature>
<evidence type="ECO:0000313" key="3">
    <source>
        <dbReference type="EMBL" id="KXT18250.1"/>
    </source>
</evidence>
<reference evidence="3 4" key="1">
    <citation type="submission" date="2015-07" db="EMBL/GenBank/DDBJ databases">
        <title>Comparative genomics of the Sigatoka disease complex on banana suggests a link between parallel evolutionary changes in Pseudocercospora fijiensis and Pseudocercospora eumusae and increased virulence on the banana host.</title>
        <authorList>
            <person name="Chang T.-C."/>
            <person name="Salvucci A."/>
            <person name="Crous P.W."/>
            <person name="Stergiopoulos I."/>
        </authorList>
    </citation>
    <scope>NUCLEOTIDE SEQUENCE [LARGE SCALE GENOMIC DNA]</scope>
    <source>
        <strain evidence="3 4">CBS 116634</strain>
    </source>
</reference>
<keyword evidence="2" id="KW-0472">Membrane</keyword>
<dbReference type="Proteomes" id="UP000073492">
    <property type="component" value="Unassembled WGS sequence"/>
</dbReference>
<evidence type="ECO:0000313" key="4">
    <source>
        <dbReference type="Proteomes" id="UP000073492"/>
    </source>
</evidence>
<feature type="transmembrane region" description="Helical" evidence="2">
    <location>
        <begin position="6"/>
        <end position="28"/>
    </location>
</feature>
<comment type="caution">
    <text evidence="3">The sequence shown here is derived from an EMBL/GenBank/DDBJ whole genome shotgun (WGS) entry which is preliminary data.</text>
</comment>
<feature type="region of interest" description="Disordered" evidence="1">
    <location>
        <begin position="186"/>
        <end position="212"/>
    </location>
</feature>
<keyword evidence="2" id="KW-1133">Transmembrane helix</keyword>
<dbReference type="AlphaFoldDB" id="A0A139IUD9"/>
<keyword evidence="2" id="KW-0812">Transmembrane</keyword>
<evidence type="ECO:0000256" key="2">
    <source>
        <dbReference type="SAM" id="Phobius"/>
    </source>
</evidence>
<proteinExistence type="predicted"/>
<feature type="compositionally biased region" description="Polar residues" evidence="1">
    <location>
        <begin position="243"/>
        <end position="261"/>
    </location>
</feature>
<feature type="compositionally biased region" description="Polar residues" evidence="1">
    <location>
        <begin position="147"/>
        <end position="160"/>
    </location>
</feature>
<feature type="region of interest" description="Disordered" evidence="1">
    <location>
        <begin position="52"/>
        <end position="160"/>
    </location>
</feature>
<organism evidence="3 4">
    <name type="scientific">Pseudocercospora musae</name>
    <dbReference type="NCBI Taxonomy" id="113226"/>
    <lineage>
        <taxon>Eukaryota</taxon>
        <taxon>Fungi</taxon>
        <taxon>Dikarya</taxon>
        <taxon>Ascomycota</taxon>
        <taxon>Pezizomycotina</taxon>
        <taxon>Dothideomycetes</taxon>
        <taxon>Dothideomycetidae</taxon>
        <taxon>Mycosphaerellales</taxon>
        <taxon>Mycosphaerellaceae</taxon>
        <taxon>Pseudocercospora</taxon>
    </lineage>
</organism>